<evidence type="ECO:0000256" key="1">
    <source>
        <dbReference type="SAM" id="SignalP"/>
    </source>
</evidence>
<evidence type="ECO:0000313" key="3">
    <source>
        <dbReference type="EMBL" id="MBV2359059.1"/>
    </source>
</evidence>
<dbReference type="EMBL" id="JAHRWL010000001">
    <property type="protein sequence ID" value="MBV2359059.1"/>
    <property type="molecule type" value="Genomic_DNA"/>
</dbReference>
<protein>
    <recommendedName>
        <fullName evidence="2">Thiol:disulfide interchange protein DsbD N-terminal domain-containing protein</fullName>
    </recommendedName>
</protein>
<gene>
    <name evidence="3" type="ORF">KUH32_04665</name>
</gene>
<evidence type="ECO:0000313" key="4">
    <source>
        <dbReference type="Proteomes" id="UP001166293"/>
    </source>
</evidence>
<dbReference type="InterPro" id="IPR028250">
    <property type="entry name" value="DsbDN"/>
</dbReference>
<organism evidence="3 4">
    <name type="scientific">Thalassococcus arenae</name>
    <dbReference type="NCBI Taxonomy" id="2851652"/>
    <lineage>
        <taxon>Bacteria</taxon>
        <taxon>Pseudomonadati</taxon>
        <taxon>Pseudomonadota</taxon>
        <taxon>Alphaproteobacteria</taxon>
        <taxon>Rhodobacterales</taxon>
        <taxon>Roseobacteraceae</taxon>
        <taxon>Thalassococcus</taxon>
    </lineage>
</organism>
<sequence length="260" mass="27597">MIRSLLLACAAIVAAPLGAQSFDGVVEAQLRPGWRLADGSHMAALQLNLAPGWKTYWRAPGDAGIPPLFDWRGGAAVSVLWPAPEVFHQSGMRSVGYDDTVVLPLRVVPQRAGDSVALSGTIDIGICEEVCIPYRVSVAAELPAGATKPDSVIVAALADLPYSADEAGVRAVTCSVALDAQGLRLRTEIAMPKQPGAETVIETADPEIWVAEPRSWWEGGRLISETRLTHMAGGALALDRSRLTITVLGRDRAVEIRGCD</sequence>
<feature type="chain" id="PRO_5046192367" description="Thiol:disulfide interchange protein DsbD N-terminal domain-containing protein" evidence="1">
    <location>
        <begin position="20"/>
        <end position="260"/>
    </location>
</feature>
<feature type="domain" description="Thiol:disulfide interchange protein DsbD N-terminal" evidence="2">
    <location>
        <begin position="37"/>
        <end position="138"/>
    </location>
</feature>
<keyword evidence="1" id="KW-0732">Signal</keyword>
<reference evidence="3" key="1">
    <citation type="submission" date="2021-06" db="EMBL/GenBank/DDBJ databases">
        <title>Thalassococcus sp. CAU 1522 isolated from sea sand, Republic of Korea.</title>
        <authorList>
            <person name="Kim W."/>
        </authorList>
    </citation>
    <scope>NUCLEOTIDE SEQUENCE</scope>
    <source>
        <strain evidence="3">CAU 1522</strain>
    </source>
</reference>
<comment type="caution">
    <text evidence="3">The sequence shown here is derived from an EMBL/GenBank/DDBJ whole genome shotgun (WGS) entry which is preliminary data.</text>
</comment>
<accession>A0ABS6N4W9</accession>
<dbReference type="Proteomes" id="UP001166293">
    <property type="component" value="Unassembled WGS sequence"/>
</dbReference>
<dbReference type="RefSeq" id="WP_217776892.1">
    <property type="nucleotide sequence ID" value="NZ_JAHRWL010000001.1"/>
</dbReference>
<name>A0ABS6N4W9_9RHOB</name>
<proteinExistence type="predicted"/>
<keyword evidence="4" id="KW-1185">Reference proteome</keyword>
<feature type="signal peptide" evidence="1">
    <location>
        <begin position="1"/>
        <end position="19"/>
    </location>
</feature>
<dbReference type="Pfam" id="PF11412">
    <property type="entry name" value="DsbD_N"/>
    <property type="match status" value="1"/>
</dbReference>
<evidence type="ECO:0000259" key="2">
    <source>
        <dbReference type="Pfam" id="PF11412"/>
    </source>
</evidence>